<evidence type="ECO:0000256" key="2">
    <source>
        <dbReference type="ARBA" id="ARBA00005236"/>
    </source>
</evidence>
<gene>
    <name evidence="9" type="ORF">SAMN05192586_104159</name>
</gene>
<evidence type="ECO:0000256" key="4">
    <source>
        <dbReference type="ARBA" id="ARBA00022692"/>
    </source>
</evidence>
<dbReference type="GO" id="GO:0044874">
    <property type="term" value="P:lipoprotein localization to outer membrane"/>
    <property type="evidence" value="ECO:0007669"/>
    <property type="project" value="TreeGrafter"/>
</dbReference>
<keyword evidence="6 7" id="KW-0472">Membrane</keyword>
<accession>A0A1G7KLP9</accession>
<keyword evidence="10" id="KW-1185">Reference proteome</keyword>
<keyword evidence="4 7" id="KW-0812">Transmembrane</keyword>
<dbReference type="OrthoDB" id="5410375at2"/>
<evidence type="ECO:0000313" key="9">
    <source>
        <dbReference type="EMBL" id="SDF38095.1"/>
    </source>
</evidence>
<feature type="transmembrane region" description="Helical" evidence="7">
    <location>
        <begin position="21"/>
        <end position="44"/>
    </location>
</feature>
<dbReference type="PANTHER" id="PTHR30489">
    <property type="entry name" value="LIPOPROTEIN-RELEASING SYSTEM TRANSMEMBRANE PROTEIN LOLE"/>
    <property type="match status" value="1"/>
</dbReference>
<comment type="subcellular location">
    <subcellularLocation>
        <location evidence="1">Cell membrane</location>
        <topology evidence="1">Multi-pass membrane protein</topology>
    </subcellularLocation>
</comment>
<dbReference type="Pfam" id="PF02687">
    <property type="entry name" value="FtsX"/>
    <property type="match status" value="1"/>
</dbReference>
<dbReference type="EMBL" id="FNBX01000004">
    <property type="protein sequence ID" value="SDF38095.1"/>
    <property type="molecule type" value="Genomic_DNA"/>
</dbReference>
<dbReference type="InterPro" id="IPR003838">
    <property type="entry name" value="ABC3_permease_C"/>
</dbReference>
<feature type="transmembrane region" description="Helical" evidence="7">
    <location>
        <begin position="384"/>
        <end position="405"/>
    </location>
</feature>
<evidence type="ECO:0000256" key="7">
    <source>
        <dbReference type="SAM" id="Phobius"/>
    </source>
</evidence>
<evidence type="ECO:0000259" key="8">
    <source>
        <dbReference type="Pfam" id="PF02687"/>
    </source>
</evidence>
<dbReference type="RefSeq" id="WP_092153107.1">
    <property type="nucleotide sequence ID" value="NZ_FNBX01000004.1"/>
</dbReference>
<dbReference type="GO" id="GO:0098797">
    <property type="term" value="C:plasma membrane protein complex"/>
    <property type="evidence" value="ECO:0007669"/>
    <property type="project" value="TreeGrafter"/>
</dbReference>
<keyword evidence="3" id="KW-1003">Cell membrane</keyword>
<dbReference type="InterPro" id="IPR051447">
    <property type="entry name" value="Lipoprotein-release_system"/>
</dbReference>
<evidence type="ECO:0000256" key="6">
    <source>
        <dbReference type="ARBA" id="ARBA00023136"/>
    </source>
</evidence>
<dbReference type="PANTHER" id="PTHR30489:SF0">
    <property type="entry name" value="LIPOPROTEIN-RELEASING SYSTEM TRANSMEMBRANE PROTEIN LOLE"/>
    <property type="match status" value="1"/>
</dbReference>
<dbReference type="STRING" id="571438.SAMN05192586_104159"/>
<feature type="transmembrane region" description="Helical" evidence="7">
    <location>
        <begin position="325"/>
        <end position="347"/>
    </location>
</feature>
<sequence length="419" mass="44191">MALRIRRTMLWLACRDYLREGLLSACAVLALAAVLTPLLVLYGVKFGVVQTLTERLEHDPRTLEVSPAASGRFTLHDIQSFAARPDVAFALPRTRAIAATMDLSRGQGAARRTVTASLEPSALGDPLLVRYSATPPAMPAQPESTPVDVTLSAPAAEKLGCGQGDALTGTVERRYQGQVQRALVALRVVGVLPLAAQQKNVAFVPLALAEAAEDYRDGRAVPELGAARGWTGEPRPAQARVYPGFRLYAASLKAVMGLREFFAAQQLEVYTHAAEIEQVTELSRALNAVFALIGTAAAAGFLASTASSALAGVKRKERLLGLLRLMGFSTGALVLFPLVQVLLTALLGTLTALGVYAAAAAAINSLFAASLGDMEQICRLLPRHVLLAFALTAGLALAAALGPALRAARIEPSEVIRDV</sequence>
<name>A0A1G7KLP9_9BACT</name>
<reference evidence="10" key="1">
    <citation type="submission" date="2016-10" db="EMBL/GenBank/DDBJ databases">
        <authorList>
            <person name="Varghese N."/>
            <person name="Submissions S."/>
        </authorList>
    </citation>
    <scope>NUCLEOTIDE SEQUENCE [LARGE SCALE GENOMIC DNA]</scope>
    <source>
        <strain evidence="10">KHC7</strain>
    </source>
</reference>
<evidence type="ECO:0000313" key="10">
    <source>
        <dbReference type="Proteomes" id="UP000199355"/>
    </source>
</evidence>
<proteinExistence type="inferred from homology"/>
<dbReference type="AlphaFoldDB" id="A0A1G7KLP9"/>
<protein>
    <submittedName>
        <fullName evidence="9">Putative ABC transport system permease protein</fullName>
    </submittedName>
</protein>
<feature type="transmembrane region" description="Helical" evidence="7">
    <location>
        <begin position="288"/>
        <end position="313"/>
    </location>
</feature>
<organism evidence="9 10">
    <name type="scientific">Desulfovibrio legallii</name>
    <dbReference type="NCBI Taxonomy" id="571438"/>
    <lineage>
        <taxon>Bacteria</taxon>
        <taxon>Pseudomonadati</taxon>
        <taxon>Thermodesulfobacteriota</taxon>
        <taxon>Desulfovibrionia</taxon>
        <taxon>Desulfovibrionales</taxon>
        <taxon>Desulfovibrionaceae</taxon>
        <taxon>Desulfovibrio</taxon>
    </lineage>
</organism>
<evidence type="ECO:0000256" key="1">
    <source>
        <dbReference type="ARBA" id="ARBA00004651"/>
    </source>
</evidence>
<evidence type="ECO:0000256" key="3">
    <source>
        <dbReference type="ARBA" id="ARBA00022475"/>
    </source>
</evidence>
<evidence type="ECO:0000256" key="5">
    <source>
        <dbReference type="ARBA" id="ARBA00022989"/>
    </source>
</evidence>
<keyword evidence="5 7" id="KW-1133">Transmembrane helix</keyword>
<comment type="similarity">
    <text evidence="2">Belongs to the ABC-4 integral membrane protein family. LolC/E subfamily.</text>
</comment>
<dbReference type="Proteomes" id="UP000199355">
    <property type="component" value="Unassembled WGS sequence"/>
</dbReference>
<feature type="domain" description="ABC3 transporter permease C-terminal" evidence="8">
    <location>
        <begin position="294"/>
        <end position="412"/>
    </location>
</feature>
<feature type="transmembrane region" description="Helical" evidence="7">
    <location>
        <begin position="353"/>
        <end position="372"/>
    </location>
</feature>